<name>A0AA86W4E0_9FABA</name>
<dbReference type="EMBL" id="OY731407">
    <property type="protein sequence ID" value="CAJ1977924.1"/>
    <property type="molecule type" value="Genomic_DNA"/>
</dbReference>
<organism evidence="1 2">
    <name type="scientific">Sphenostylis stenocarpa</name>
    <dbReference type="NCBI Taxonomy" id="92480"/>
    <lineage>
        <taxon>Eukaryota</taxon>
        <taxon>Viridiplantae</taxon>
        <taxon>Streptophyta</taxon>
        <taxon>Embryophyta</taxon>
        <taxon>Tracheophyta</taxon>
        <taxon>Spermatophyta</taxon>
        <taxon>Magnoliopsida</taxon>
        <taxon>eudicotyledons</taxon>
        <taxon>Gunneridae</taxon>
        <taxon>Pentapetalae</taxon>
        <taxon>rosids</taxon>
        <taxon>fabids</taxon>
        <taxon>Fabales</taxon>
        <taxon>Fabaceae</taxon>
        <taxon>Papilionoideae</taxon>
        <taxon>50 kb inversion clade</taxon>
        <taxon>NPAAA clade</taxon>
        <taxon>indigoferoid/millettioid clade</taxon>
        <taxon>Phaseoleae</taxon>
        <taxon>Sphenostylis</taxon>
    </lineage>
</organism>
<sequence length="55" mass="6071">MQKTCIRLIVGAFKADQSIEGSLPIVGPDLSCCMKGSTPEICIEGKCRVFRLLWK</sequence>
<dbReference type="AlphaFoldDB" id="A0AA86W4E0"/>
<gene>
    <name evidence="1" type="ORF">AYBTSS11_LOCUS30095</name>
</gene>
<proteinExistence type="predicted"/>
<protein>
    <submittedName>
        <fullName evidence="1">Uncharacterized protein</fullName>
    </submittedName>
</protein>
<evidence type="ECO:0000313" key="2">
    <source>
        <dbReference type="Proteomes" id="UP001189624"/>
    </source>
</evidence>
<dbReference type="Proteomes" id="UP001189624">
    <property type="component" value="Chromosome 10"/>
</dbReference>
<evidence type="ECO:0000313" key="1">
    <source>
        <dbReference type="EMBL" id="CAJ1977924.1"/>
    </source>
</evidence>
<reference evidence="1" key="1">
    <citation type="submission" date="2023-10" db="EMBL/GenBank/DDBJ databases">
        <authorList>
            <person name="Domelevo Entfellner J.-B."/>
        </authorList>
    </citation>
    <scope>NUCLEOTIDE SEQUENCE</scope>
</reference>
<dbReference type="Gramene" id="rna-AYBTSS11_LOCUS30095">
    <property type="protein sequence ID" value="CAJ1977924.1"/>
    <property type="gene ID" value="gene-AYBTSS11_LOCUS30095"/>
</dbReference>
<accession>A0AA86W4E0</accession>
<keyword evidence="2" id="KW-1185">Reference proteome</keyword>